<dbReference type="Proteomes" id="UP000298588">
    <property type="component" value="Chromosome"/>
</dbReference>
<evidence type="ECO:0000313" key="1">
    <source>
        <dbReference type="EMBL" id="QCK87450.1"/>
    </source>
</evidence>
<dbReference type="KEGG" id="paqt:E8L99_17640"/>
<reference evidence="1 2" key="1">
    <citation type="submission" date="2019-04" db="EMBL/GenBank/DDBJ databases">
        <title>Phreatobacter aquaticus sp. nov.</title>
        <authorList>
            <person name="Choi A."/>
            <person name="Baek K."/>
        </authorList>
    </citation>
    <scope>NUCLEOTIDE SEQUENCE [LARGE SCALE GENOMIC DNA]</scope>
    <source>
        <strain evidence="1 2">NMCR1094</strain>
    </source>
</reference>
<gene>
    <name evidence="1" type="ORF">E8L99_17640</name>
</gene>
<protein>
    <submittedName>
        <fullName evidence="1">Uncharacterized protein</fullName>
    </submittedName>
</protein>
<dbReference type="EMBL" id="CP039865">
    <property type="protein sequence ID" value="QCK87450.1"/>
    <property type="molecule type" value="Genomic_DNA"/>
</dbReference>
<dbReference type="RefSeq" id="WP_137100779.1">
    <property type="nucleotide sequence ID" value="NZ_CP039865.1"/>
</dbReference>
<accession>A0A4D7QID3</accession>
<evidence type="ECO:0000313" key="2">
    <source>
        <dbReference type="Proteomes" id="UP000298588"/>
    </source>
</evidence>
<sequence length="132" mass="15020">MTTYSMELMCNVVSLTYDFRARAGRVVLDEFGSTDMSGAINYFRRVDPDVIEVATFRGEKPDVVYRRGRDGLWASHSAAGTQRGNWCDIRWEHTPKRSSLDEMQGIDRYDDGKEFRAFLTGAVSPQRVPADD</sequence>
<name>A0A4D7QID3_9HYPH</name>
<dbReference type="OrthoDB" id="8455229at2"/>
<dbReference type="AlphaFoldDB" id="A0A4D7QID3"/>
<keyword evidence="2" id="KW-1185">Reference proteome</keyword>
<organism evidence="1 2">
    <name type="scientific">Phreatobacter aquaticus</name>
    <dbReference type="NCBI Taxonomy" id="2570229"/>
    <lineage>
        <taxon>Bacteria</taxon>
        <taxon>Pseudomonadati</taxon>
        <taxon>Pseudomonadota</taxon>
        <taxon>Alphaproteobacteria</taxon>
        <taxon>Hyphomicrobiales</taxon>
        <taxon>Phreatobacteraceae</taxon>
        <taxon>Phreatobacter</taxon>
    </lineage>
</organism>
<proteinExistence type="predicted"/>